<dbReference type="Proteomes" id="UP001222325">
    <property type="component" value="Unassembled WGS sequence"/>
</dbReference>
<keyword evidence="2" id="KW-1185">Reference proteome</keyword>
<evidence type="ECO:0008006" key="3">
    <source>
        <dbReference type="Google" id="ProtNLM"/>
    </source>
</evidence>
<dbReference type="InterPro" id="IPR032675">
    <property type="entry name" value="LRR_dom_sf"/>
</dbReference>
<protein>
    <recommendedName>
        <fullName evidence="3">F-box domain-containing protein</fullName>
    </recommendedName>
</protein>
<reference evidence="1" key="1">
    <citation type="submission" date="2023-03" db="EMBL/GenBank/DDBJ databases">
        <title>Massive genome expansion in bonnet fungi (Mycena s.s.) driven by repeated elements and novel gene families across ecological guilds.</title>
        <authorList>
            <consortium name="Lawrence Berkeley National Laboratory"/>
            <person name="Harder C.B."/>
            <person name="Miyauchi S."/>
            <person name="Viragh M."/>
            <person name="Kuo A."/>
            <person name="Thoen E."/>
            <person name="Andreopoulos B."/>
            <person name="Lu D."/>
            <person name="Skrede I."/>
            <person name="Drula E."/>
            <person name="Henrissat B."/>
            <person name="Morin E."/>
            <person name="Kohler A."/>
            <person name="Barry K."/>
            <person name="LaButti K."/>
            <person name="Morin E."/>
            <person name="Salamov A."/>
            <person name="Lipzen A."/>
            <person name="Mereny Z."/>
            <person name="Hegedus B."/>
            <person name="Baldrian P."/>
            <person name="Stursova M."/>
            <person name="Weitz H."/>
            <person name="Taylor A."/>
            <person name="Grigoriev I.V."/>
            <person name="Nagy L.G."/>
            <person name="Martin F."/>
            <person name="Kauserud H."/>
        </authorList>
    </citation>
    <scope>NUCLEOTIDE SEQUENCE</scope>
    <source>
        <strain evidence="1">CBHHK173m</strain>
    </source>
</reference>
<comment type="caution">
    <text evidence="1">The sequence shown here is derived from an EMBL/GenBank/DDBJ whole genome shotgun (WGS) entry which is preliminary data.</text>
</comment>
<name>A0AAD6TQV8_9AGAR</name>
<organism evidence="1 2">
    <name type="scientific">Mycena belliarum</name>
    <dbReference type="NCBI Taxonomy" id="1033014"/>
    <lineage>
        <taxon>Eukaryota</taxon>
        <taxon>Fungi</taxon>
        <taxon>Dikarya</taxon>
        <taxon>Basidiomycota</taxon>
        <taxon>Agaricomycotina</taxon>
        <taxon>Agaricomycetes</taxon>
        <taxon>Agaricomycetidae</taxon>
        <taxon>Agaricales</taxon>
        <taxon>Marasmiineae</taxon>
        <taxon>Mycenaceae</taxon>
        <taxon>Mycena</taxon>
    </lineage>
</organism>
<dbReference type="AlphaFoldDB" id="A0AAD6TQV8"/>
<accession>A0AAD6TQV8</accession>
<dbReference type="SUPFAM" id="SSF52058">
    <property type="entry name" value="L domain-like"/>
    <property type="match status" value="1"/>
</dbReference>
<sequence>MDLPAELAELIIDQCHHIPTVASCSLVCKAWHTRARFRLFSAPVTVVGVRDLEAFMATLQHPLCTIHAYIRLLAIRQSSAEPSSLNHVIPVLVRLSNLTHFELVAENVLLTAECRALFRSNFMSLRHLLLRMTFPTCADAVDLVCSFPLLESLHLQARWIGSSPPPALSLPVHLHSLDLDGFMDECIRWLLLCPPKGTISSLRLREVVEKELGVVFEYIRFVAATLEDLKLSMDARAESEPSTVPWNNFQLLLIAGFFLQHVNFDPIHFPELKTLEITGRNSNDVAMIAHFLSRIQASQIEQISFTSLVSVNPARLAWVHLSQLLSSHPYPRLRRITITTLPHLQPAIVHQLRRLPYVLDFVFPEGIR</sequence>
<gene>
    <name evidence="1" type="ORF">B0H15DRAFT_597049</name>
</gene>
<evidence type="ECO:0000313" key="2">
    <source>
        <dbReference type="Proteomes" id="UP001222325"/>
    </source>
</evidence>
<dbReference type="Gene3D" id="3.80.10.10">
    <property type="entry name" value="Ribonuclease Inhibitor"/>
    <property type="match status" value="1"/>
</dbReference>
<proteinExistence type="predicted"/>
<evidence type="ECO:0000313" key="1">
    <source>
        <dbReference type="EMBL" id="KAJ7076329.1"/>
    </source>
</evidence>
<dbReference type="EMBL" id="JARJCN010000082">
    <property type="protein sequence ID" value="KAJ7076329.1"/>
    <property type="molecule type" value="Genomic_DNA"/>
</dbReference>